<evidence type="ECO:0000313" key="6">
    <source>
        <dbReference type="Proteomes" id="UP001153678"/>
    </source>
</evidence>
<reference evidence="5" key="1">
    <citation type="submission" date="2022-08" db="EMBL/GenBank/DDBJ databases">
        <authorList>
            <person name="Kallberg Y."/>
            <person name="Tangrot J."/>
            <person name="Rosling A."/>
        </authorList>
    </citation>
    <scope>NUCLEOTIDE SEQUENCE</scope>
    <source>
        <strain evidence="5">Wild A</strain>
    </source>
</reference>
<dbReference type="OrthoDB" id="2426065at2759"/>
<dbReference type="Proteomes" id="UP001153678">
    <property type="component" value="Unassembled WGS sequence"/>
</dbReference>
<proteinExistence type="predicted"/>
<evidence type="ECO:0000256" key="3">
    <source>
        <dbReference type="ARBA" id="ARBA00022833"/>
    </source>
</evidence>
<dbReference type="AlphaFoldDB" id="A0A9W4SZS7"/>
<organism evidence="5 6">
    <name type="scientific">Funneliformis geosporum</name>
    <dbReference type="NCBI Taxonomy" id="1117311"/>
    <lineage>
        <taxon>Eukaryota</taxon>
        <taxon>Fungi</taxon>
        <taxon>Fungi incertae sedis</taxon>
        <taxon>Mucoromycota</taxon>
        <taxon>Glomeromycotina</taxon>
        <taxon>Glomeromycetes</taxon>
        <taxon>Glomerales</taxon>
        <taxon>Glomeraceae</taxon>
        <taxon>Funneliformis</taxon>
    </lineage>
</organism>
<keyword evidence="3" id="KW-0862">Zinc</keyword>
<keyword evidence="6" id="KW-1185">Reference proteome</keyword>
<name>A0A9W4SZS7_9GLOM</name>
<dbReference type="EMBL" id="CAMKVN010004319">
    <property type="protein sequence ID" value="CAI2186807.1"/>
    <property type="molecule type" value="Genomic_DNA"/>
</dbReference>
<evidence type="ECO:0000313" key="5">
    <source>
        <dbReference type="EMBL" id="CAI2186807.1"/>
    </source>
</evidence>
<gene>
    <name evidence="5" type="ORF">FWILDA_LOCUS12761</name>
</gene>
<sequence>MLKDKALEDTFYWVCEKRKLENCKGRAITKFINGSYYLKKFIEHHHSPQASDSVIYSYMPSHNALYATTKCIRKAEMPTELQNIDGINIPDSLQYTLD</sequence>
<dbReference type="InterPro" id="IPR007588">
    <property type="entry name" value="Znf_FLYWCH"/>
</dbReference>
<feature type="non-terminal residue" evidence="5">
    <location>
        <position position="98"/>
    </location>
</feature>
<feature type="domain" description="FLYWCH-type" evidence="4">
    <location>
        <begin position="3"/>
        <end position="46"/>
    </location>
</feature>
<comment type="caution">
    <text evidence="5">The sequence shown here is derived from an EMBL/GenBank/DDBJ whole genome shotgun (WGS) entry which is preliminary data.</text>
</comment>
<evidence type="ECO:0000259" key="4">
    <source>
        <dbReference type="Pfam" id="PF04500"/>
    </source>
</evidence>
<keyword evidence="2" id="KW-0863">Zinc-finger</keyword>
<accession>A0A9W4SZS7</accession>
<dbReference type="Gene3D" id="2.20.25.240">
    <property type="match status" value="1"/>
</dbReference>
<dbReference type="GO" id="GO:0008270">
    <property type="term" value="F:zinc ion binding"/>
    <property type="evidence" value="ECO:0007669"/>
    <property type="project" value="UniProtKB-KW"/>
</dbReference>
<keyword evidence="1" id="KW-0479">Metal-binding</keyword>
<evidence type="ECO:0000256" key="1">
    <source>
        <dbReference type="ARBA" id="ARBA00022723"/>
    </source>
</evidence>
<evidence type="ECO:0000256" key="2">
    <source>
        <dbReference type="ARBA" id="ARBA00022771"/>
    </source>
</evidence>
<protein>
    <submittedName>
        <fullName evidence="5">10251_t:CDS:1</fullName>
    </submittedName>
</protein>
<dbReference type="Pfam" id="PF04500">
    <property type="entry name" value="FLYWCH"/>
    <property type="match status" value="1"/>
</dbReference>